<dbReference type="Gene3D" id="2.60.40.1260">
    <property type="entry name" value="Lamin Tail domain"/>
    <property type="match status" value="1"/>
</dbReference>
<gene>
    <name evidence="4" type="ORF">WKV53_23960</name>
</gene>
<evidence type="ECO:0000313" key="4">
    <source>
        <dbReference type="EMBL" id="MEK7953592.1"/>
    </source>
</evidence>
<dbReference type="InterPro" id="IPR011658">
    <property type="entry name" value="PA14_dom"/>
</dbReference>
<proteinExistence type="predicted"/>
<feature type="domain" description="LTD" evidence="3">
    <location>
        <begin position="15"/>
        <end position="135"/>
    </location>
</feature>
<dbReference type="EMBL" id="JBBUKT010000012">
    <property type="protein sequence ID" value="MEK7953592.1"/>
    <property type="molecule type" value="Genomic_DNA"/>
</dbReference>
<dbReference type="Pfam" id="PF00932">
    <property type="entry name" value="LTD"/>
    <property type="match status" value="2"/>
</dbReference>
<dbReference type="SUPFAM" id="SSF56988">
    <property type="entry name" value="Anthrax protective antigen"/>
    <property type="match status" value="1"/>
</dbReference>
<dbReference type="InterPro" id="IPR014867">
    <property type="entry name" value="Spore_coat_CotH_CotH2/3/7"/>
</dbReference>
<dbReference type="Pfam" id="PF08757">
    <property type="entry name" value="CotH"/>
    <property type="match status" value="1"/>
</dbReference>
<dbReference type="Gene3D" id="2.60.120.260">
    <property type="entry name" value="Galactose-binding domain-like"/>
    <property type="match status" value="2"/>
</dbReference>
<dbReference type="Proteomes" id="UP001371305">
    <property type="component" value="Unassembled WGS sequence"/>
</dbReference>
<sequence length="1672" mass="179018">MRPTLFFCALVSLCSGLAAANPVITEFMASNKATAVDEDGDFSDWIEIHNPTTAPVSLDGWYLTDTATDLKKWKFPNVTLAPGEFRLVWASGKNRRFPNQPLHANFSLSADGEYLALVQPDGTTVAQDFGAQYPAQKGDESYGGRFLRTVYIAPGANTRYRVPASASDPGATWTQTAFADGTWSVGPSGLGHGLTVPGITVRQVCKNGSIGGMGDADTLLAQPTGSSLILSETTVTEPIVNYLGEGSDGRFELNTSPPLGASDNYAIKLTGWVDIPSAGYYTFGTNSDDGVRVKIDNTTVINDDTFHGPIDNYGSRNLTAGLHTFEVVMFQGTGGDSLEFFAAPGQYTTWNANVFRLVGDTANGGLAASTLPAGSGSVFATNTQTLLDGKPGAFFRTAFSASGPGTYTAMSLVTRHNDGFAAWLNGTKVASDNVPGNPAWNSNASGARSNADSLRRMAFNVTAQLPLIASGNNVLAVHGMKNTANDPSFLILPELIAGTYIPTAAPAFYGNDRATPGWINGQPSSLGKVEDTQFSVKRGFFTAPVTVAITSPTPGVTINYTLDGSTPSATAGTTYTGPLTISSTSVLRAIATKPGWESTDVDTQTYLFLNDVITQSSTGTPPPGWPSASGTSQVLDYGMDPDIVNHSNPDIGGQASVKAAIASLPAVSITTDLPNLFNMNGSQGIYSNPNNRGFAWERPASLEWINPPNGTNPNGTSEFQVNAGLRLRGGYSRSTDNPKHSFRAFFRGEYGDSKLTYPLFGRYGAQEFDQIDFRTAQNYSWSFGGDDANTFLREESTRQAQLDMGQPGSHVRYFHLFLNGQYWGLYNLDERTEADFAESYFGGHSADYDVVKAEQTADYTVGATDGTLVAWQDLWNKAKTHRANPTNANYFRLMGRGANGVTPTADPVLLDPDNLIDYLLLTFWTGNLDGCTSAFLGNDRANNWFGSRRRDGNPGQGFRFFAHDFEHTFFNVDEDRTGPFTAPNESNFSYSNPMFLHQDLIGNAEYRMRWADRVHKQLFNNGPFTPNAWQNRINKLAGVVDDAIIAESARWGDAKVSTPKTRQTWINAQNSLLNYLPQRTSVILNQLRADGLYPTLDAPVVTPFGGYQNSGVQAVINGPASSTWYYMPDGSDPRAVGGAVKSGALTYTSATTSEDLIPMSASGWKYLSDGSNQGTTWRAAAFSDASWSTGTAELGYGDGDETTIIPITEVSPGQKTATSYFRRAFSVTNPGQITNLNVTVEYDDAYAVYLNGTRIAGNLPVDPAYNYYAGNNIEDTLATTQVNPALLLAGNNVIAVEIHQSAPTSSDISMNLSLTATRSSTPTPLFLTGTGERKLRARALSGATWSAMTEATFLLDTDPASPSNLAISEIHYHPADPSPSEITAGFEDGSDFEFVELLNTSNRYVDLDGVYFYGAVSFNFTGAATGRTLAPGARVLVVGNLDAFQHRYGNNLPVAGHYSGKLDNAGENLILYTPGDSVIRSVNYDDASPWPTAADGTGVSLVRRHPTEPAGDNDPEGWAVSGAIGGSPGTADVFAPGTFDAWTTATFTPAQLAASATSGPSADPDGDGRSNVEEYAFATQPLVPDQPDVIFTWSTVAAAKHAAVRIRRPTTATDVLYELLANDSLQGEWTVIGSTAAETTPLGSGIEHAVFRDATPATGAKRFLRVRATWKP</sequence>
<feature type="chain" id="PRO_5046631204" evidence="1">
    <location>
        <begin position="21"/>
        <end position="1672"/>
    </location>
</feature>
<comment type="caution">
    <text evidence="4">The sequence shown here is derived from an EMBL/GenBank/DDBJ whole genome shotgun (WGS) entry which is preliminary data.</text>
</comment>
<dbReference type="InterPro" id="IPR059177">
    <property type="entry name" value="GH29D-like_dom"/>
</dbReference>
<dbReference type="InterPro" id="IPR037524">
    <property type="entry name" value="PA14/GLEYA"/>
</dbReference>
<keyword evidence="1" id="KW-0732">Signal</keyword>
<reference evidence="4 5" key="1">
    <citation type="submission" date="2024-04" db="EMBL/GenBank/DDBJ databases">
        <title>Luteolibacter sp. isolated from soil.</title>
        <authorList>
            <person name="An J."/>
        </authorList>
    </citation>
    <scope>NUCLEOTIDE SEQUENCE [LARGE SCALE GENOMIC DNA]</scope>
    <source>
        <strain evidence="4 5">Y139</strain>
    </source>
</reference>
<protein>
    <submittedName>
        <fullName evidence="4">Lamin tail domain-containing protein</fullName>
    </submittedName>
</protein>
<keyword evidence="5" id="KW-1185">Reference proteome</keyword>
<dbReference type="InterPro" id="IPR001322">
    <property type="entry name" value="Lamin_tail_dom"/>
</dbReference>
<evidence type="ECO:0000256" key="1">
    <source>
        <dbReference type="SAM" id="SignalP"/>
    </source>
</evidence>
<feature type="signal peptide" evidence="1">
    <location>
        <begin position="1"/>
        <end position="20"/>
    </location>
</feature>
<accession>A0ABU9B0Q1</accession>
<evidence type="ECO:0000259" key="2">
    <source>
        <dbReference type="PROSITE" id="PS51820"/>
    </source>
</evidence>
<dbReference type="PROSITE" id="PS51841">
    <property type="entry name" value="LTD"/>
    <property type="match status" value="1"/>
</dbReference>
<dbReference type="Gene3D" id="3.90.182.10">
    <property type="entry name" value="Toxin - Anthrax Protective Antigen,domain 1"/>
    <property type="match status" value="1"/>
</dbReference>
<dbReference type="SUPFAM" id="SSF74853">
    <property type="entry name" value="Lamin A/C globular tail domain"/>
    <property type="match status" value="1"/>
</dbReference>
<feature type="domain" description="PA14" evidence="2">
    <location>
        <begin position="210"/>
        <end position="362"/>
    </location>
</feature>
<dbReference type="PROSITE" id="PS51820">
    <property type="entry name" value="PA14"/>
    <property type="match status" value="1"/>
</dbReference>
<dbReference type="Pfam" id="PF07691">
    <property type="entry name" value="PA14"/>
    <property type="match status" value="1"/>
</dbReference>
<organism evidence="4 5">
    <name type="scientific">Luteolibacter soli</name>
    <dbReference type="NCBI Taxonomy" id="3135280"/>
    <lineage>
        <taxon>Bacteria</taxon>
        <taxon>Pseudomonadati</taxon>
        <taxon>Verrucomicrobiota</taxon>
        <taxon>Verrucomicrobiia</taxon>
        <taxon>Verrucomicrobiales</taxon>
        <taxon>Verrucomicrobiaceae</taxon>
        <taxon>Luteolibacter</taxon>
    </lineage>
</organism>
<evidence type="ECO:0000313" key="5">
    <source>
        <dbReference type="Proteomes" id="UP001371305"/>
    </source>
</evidence>
<dbReference type="InterPro" id="IPR036415">
    <property type="entry name" value="Lamin_tail_dom_sf"/>
</dbReference>
<dbReference type="Pfam" id="PF13290">
    <property type="entry name" value="CHB_HEX_C_1"/>
    <property type="match status" value="1"/>
</dbReference>
<dbReference type="SMART" id="SM00758">
    <property type="entry name" value="PA14"/>
    <property type="match status" value="1"/>
</dbReference>
<evidence type="ECO:0000259" key="3">
    <source>
        <dbReference type="PROSITE" id="PS51841"/>
    </source>
</evidence>
<name>A0ABU9B0Q1_9BACT</name>